<dbReference type="PANTHER" id="PTHR43155">
    <property type="entry name" value="CYCLIC DI-GMP PHOSPHODIESTERASE PA4108-RELATED"/>
    <property type="match status" value="1"/>
</dbReference>
<dbReference type="CDD" id="cd00077">
    <property type="entry name" value="HDc"/>
    <property type="match status" value="1"/>
</dbReference>
<keyword evidence="2" id="KW-1185">Reference proteome</keyword>
<evidence type="ECO:0008006" key="3">
    <source>
        <dbReference type="Google" id="ProtNLM"/>
    </source>
</evidence>
<evidence type="ECO:0000313" key="1">
    <source>
        <dbReference type="EMBL" id="NSL55589.1"/>
    </source>
</evidence>
<protein>
    <recommendedName>
        <fullName evidence="3">Phosphohydrolase</fullName>
    </recommendedName>
</protein>
<dbReference type="InterPro" id="IPR003607">
    <property type="entry name" value="HD/PDEase_dom"/>
</dbReference>
<proteinExistence type="predicted"/>
<dbReference type="EMBL" id="JABCSC020000002">
    <property type="protein sequence ID" value="NSL55589.1"/>
    <property type="molecule type" value="Genomic_DNA"/>
</dbReference>
<evidence type="ECO:0000313" key="2">
    <source>
        <dbReference type="Proteomes" id="UP000778523"/>
    </source>
</evidence>
<name>A0ABX2IFW5_9RHOO</name>
<dbReference type="Proteomes" id="UP000778523">
    <property type="component" value="Unassembled WGS sequence"/>
</dbReference>
<organism evidence="1 2">
    <name type="scientific">Uliginosibacterium aquaticum</name>
    <dbReference type="NCBI Taxonomy" id="2731212"/>
    <lineage>
        <taxon>Bacteria</taxon>
        <taxon>Pseudomonadati</taxon>
        <taxon>Pseudomonadota</taxon>
        <taxon>Betaproteobacteria</taxon>
        <taxon>Rhodocyclales</taxon>
        <taxon>Zoogloeaceae</taxon>
        <taxon>Uliginosibacterium</taxon>
    </lineage>
</organism>
<dbReference type="SUPFAM" id="SSF109604">
    <property type="entry name" value="HD-domain/PDEase-like"/>
    <property type="match status" value="1"/>
</dbReference>
<dbReference type="Gene3D" id="1.10.3210.10">
    <property type="entry name" value="Hypothetical protein af1432"/>
    <property type="match status" value="1"/>
</dbReference>
<comment type="caution">
    <text evidence="1">The sequence shown here is derived from an EMBL/GenBank/DDBJ whole genome shotgun (WGS) entry which is preliminary data.</text>
</comment>
<dbReference type="RefSeq" id="WP_170021958.1">
    <property type="nucleotide sequence ID" value="NZ_JABCSC020000002.1"/>
</dbReference>
<dbReference type="PANTHER" id="PTHR43155:SF2">
    <property type="entry name" value="CYCLIC DI-GMP PHOSPHODIESTERASE PA4108"/>
    <property type="match status" value="1"/>
</dbReference>
<dbReference type="Pfam" id="PF13487">
    <property type="entry name" value="HD_5"/>
    <property type="match status" value="1"/>
</dbReference>
<reference evidence="1 2" key="1">
    <citation type="submission" date="2020-06" db="EMBL/GenBank/DDBJ databases">
        <title>Draft genome of Uliginosibacterium sp. IMCC34675.</title>
        <authorList>
            <person name="Song J."/>
        </authorList>
    </citation>
    <scope>NUCLEOTIDE SEQUENCE [LARGE SCALE GENOMIC DNA]</scope>
    <source>
        <strain evidence="1 2">IMCC34675</strain>
    </source>
</reference>
<accession>A0ABX2IFW5</accession>
<gene>
    <name evidence="1" type="ORF">HJ583_011180</name>
</gene>
<sequence length="372" mass="41269">MREFHKLEPGQIVLGASLRWDIFDTAGNLLLRKGYVVGEADQADELVERGMYVDAAEYLASLEGREPPYDPFHIIASVTANISFLLADPPRDGSLQGEIEKQAERVAWVAEHSPDTALAAMQLAEQRNYPATHAFYTAVMADMLAQRIGWDDDRRISTLCAALTMNMGMHSLQQTLFKQRSPLNSEQLATIDKHPTQGARLLIECGINDDEWVRAVLEHHERPDGSGYPRKIRNTSEIARLLQVCDNYTAMLSDRTYRARVVANEAIKQIFTTFTEASGNPFGSLLAHTTGLFPPGTLVKLANGELGVVFLRSAQPKCPQVATLVDTKGLRCAKPQLRQTSEEGLGIVAVIPQEKSMIAVPLEKIWHHKAKD</sequence>